<evidence type="ECO:0008006" key="4">
    <source>
        <dbReference type="Google" id="ProtNLM"/>
    </source>
</evidence>
<dbReference type="Proteomes" id="UP000197032">
    <property type="component" value="Unassembled WGS sequence"/>
</dbReference>
<comment type="caution">
    <text evidence="2">The sequence shown here is derived from an EMBL/GenBank/DDBJ whole genome shotgun (WGS) entry which is preliminary data.</text>
</comment>
<keyword evidence="3" id="KW-1185">Reference proteome</keyword>
<reference evidence="3" key="1">
    <citation type="journal article" date="2017" name="Appl. Environ. Microbiol.">
        <title>Genomic analysis of Calderihabitans maritimus KKC1, a thermophilic hydrogenogenic carboxydotrophic bacterium isolated from marine sediment.</title>
        <authorList>
            <person name="Omae K."/>
            <person name="Yoneda Y."/>
            <person name="Fukuyama Y."/>
            <person name="Yoshida T."/>
            <person name="Sako Y."/>
        </authorList>
    </citation>
    <scope>NUCLEOTIDE SEQUENCE [LARGE SCALE GENOMIC DNA]</scope>
    <source>
        <strain evidence="3">KKC1</strain>
    </source>
</reference>
<accession>A0A1Z5HV57</accession>
<dbReference type="OrthoDB" id="1719576at2"/>
<dbReference type="AlphaFoldDB" id="A0A1Z5HV57"/>
<evidence type="ECO:0000313" key="2">
    <source>
        <dbReference type="EMBL" id="GAW93394.1"/>
    </source>
</evidence>
<dbReference type="Pfam" id="PF06782">
    <property type="entry name" value="UPF0236"/>
    <property type="match status" value="1"/>
</dbReference>
<dbReference type="NCBIfam" id="NF033529">
    <property type="entry name" value="transpos_ISLre2"/>
    <property type="match status" value="1"/>
</dbReference>
<evidence type="ECO:0000313" key="3">
    <source>
        <dbReference type="Proteomes" id="UP000197032"/>
    </source>
</evidence>
<name>A0A1Z5HV57_9FIRM</name>
<gene>
    <name evidence="2" type="ORF">KKC1_25280</name>
</gene>
<dbReference type="EMBL" id="BDGJ01000127">
    <property type="protein sequence ID" value="GAW93394.1"/>
    <property type="molecule type" value="Genomic_DNA"/>
</dbReference>
<comment type="similarity">
    <text evidence="1">Belongs to the UPF0236 family.</text>
</comment>
<proteinExistence type="inferred from homology"/>
<sequence>MSTSPKLKEAPEILAESPIMNHPQVRALIYSVLVSGGSFNTLERELFKIFRELFVKLLGAVLEAMDKMILHSAIREGWEVADIHERELETSLGIVRYKRRYYKKRTIDGGHIYGYLLDDLLGLERGKNLTPRLVQMALMVASNNSYRKTASILEELLGVKISHESIRQAVLAAGEHISQWDQETALDGTGKKVVPILIIEIDGTNLKRQLRKKSKKKRKDQKTFELKTAVVYEGWESTITGETKLKNPQYFVYVGEGKEFWEALERHLSRTYDLDGCRRVIVGGDGATWVRQGAEILGAEYQYCRFHLERDMRQLFGGTPELKQAVRKILENNDREAFNILLETLKKDEKDSERRKRLIAFQSLINSVWEGIIDWRKRGKPVPENARGLGVIEANIGHTITRRFKHQCASWTPHGAHCLAKVRCAVRNGNLKELTELKGPPRAVGDEARREYAFNGYWAKKETDGVNKTDPAQWCKATMPAAYGPDQRARELAKVISQLTTEWLF</sequence>
<protein>
    <recommendedName>
        <fullName evidence="4">Transposase</fullName>
    </recommendedName>
</protein>
<dbReference type="RefSeq" id="WP_088554550.1">
    <property type="nucleotide sequence ID" value="NZ_BDGJ01000127.1"/>
</dbReference>
<evidence type="ECO:0000256" key="1">
    <source>
        <dbReference type="ARBA" id="ARBA00006539"/>
    </source>
</evidence>
<dbReference type="InterPro" id="IPR009620">
    <property type="entry name" value="UPF0236"/>
</dbReference>
<organism evidence="2 3">
    <name type="scientific">Calderihabitans maritimus</name>
    <dbReference type="NCBI Taxonomy" id="1246530"/>
    <lineage>
        <taxon>Bacteria</taxon>
        <taxon>Bacillati</taxon>
        <taxon>Bacillota</taxon>
        <taxon>Clostridia</taxon>
        <taxon>Neomoorellales</taxon>
        <taxon>Calderihabitantaceae</taxon>
        <taxon>Calderihabitans</taxon>
    </lineage>
</organism>